<dbReference type="RefSeq" id="WP_146404714.1">
    <property type="nucleotide sequence ID" value="NZ_SJPJ01000003.1"/>
</dbReference>
<organism evidence="2 3">
    <name type="scientific">Novipirellula herctigrandis</name>
    <dbReference type="NCBI Taxonomy" id="2527986"/>
    <lineage>
        <taxon>Bacteria</taxon>
        <taxon>Pseudomonadati</taxon>
        <taxon>Planctomycetota</taxon>
        <taxon>Planctomycetia</taxon>
        <taxon>Pirellulales</taxon>
        <taxon>Pirellulaceae</taxon>
        <taxon>Novipirellula</taxon>
    </lineage>
</organism>
<accession>A0A5C5YLH3</accession>
<dbReference type="InterPro" id="IPR022385">
    <property type="entry name" value="Rhs_assc_core"/>
</dbReference>
<dbReference type="NCBIfam" id="TIGR03696">
    <property type="entry name" value="Rhs_assc_core"/>
    <property type="match status" value="1"/>
</dbReference>
<keyword evidence="3" id="KW-1185">Reference proteome</keyword>
<dbReference type="PANTHER" id="PTHR32305:SF15">
    <property type="entry name" value="PROTEIN RHSA-RELATED"/>
    <property type="match status" value="1"/>
</dbReference>
<dbReference type="OrthoDB" id="291501at2"/>
<dbReference type="EC" id="3.1.-.-" evidence="2"/>
<reference evidence="2 3" key="1">
    <citation type="submission" date="2019-02" db="EMBL/GenBank/DDBJ databases">
        <title>Deep-cultivation of Planctomycetes and their phenomic and genomic characterization uncovers novel biology.</title>
        <authorList>
            <person name="Wiegand S."/>
            <person name="Jogler M."/>
            <person name="Boedeker C."/>
            <person name="Pinto D."/>
            <person name="Vollmers J."/>
            <person name="Rivas-Marin E."/>
            <person name="Kohn T."/>
            <person name="Peeters S.H."/>
            <person name="Heuer A."/>
            <person name="Rast P."/>
            <person name="Oberbeckmann S."/>
            <person name="Bunk B."/>
            <person name="Jeske O."/>
            <person name="Meyerdierks A."/>
            <person name="Storesund J.E."/>
            <person name="Kallscheuer N."/>
            <person name="Luecker S."/>
            <person name="Lage O.M."/>
            <person name="Pohl T."/>
            <person name="Merkel B.J."/>
            <person name="Hornburger P."/>
            <person name="Mueller R.-W."/>
            <person name="Bruemmer F."/>
            <person name="Labrenz M."/>
            <person name="Spormann A.M."/>
            <person name="Op Den Camp H."/>
            <person name="Overmann J."/>
            <person name="Amann R."/>
            <person name="Jetten M.S.M."/>
            <person name="Mascher T."/>
            <person name="Medema M.H."/>
            <person name="Devos D.P."/>
            <person name="Kaster A.-K."/>
            <person name="Ovreas L."/>
            <person name="Rohde M."/>
            <person name="Galperin M.Y."/>
            <person name="Jogler C."/>
        </authorList>
    </citation>
    <scope>NUCLEOTIDE SEQUENCE [LARGE SCALE GENOMIC DNA]</scope>
    <source>
        <strain evidence="2 3">CA13</strain>
    </source>
</reference>
<protein>
    <submittedName>
        <fullName evidence="2">tRNA3(Ser)-specific nuclease WapA</fullName>
        <ecNumber evidence="2">3.1.-.-</ecNumber>
    </submittedName>
</protein>
<evidence type="ECO:0000313" key="2">
    <source>
        <dbReference type="EMBL" id="TWT75744.1"/>
    </source>
</evidence>
<sequence length="550" mass="60270">MSEARTYNTDNTLSGIAFSGASIGDLAYTWDTNKNKTSEAITGTMGGYGFNVGTSGYDDEDRLVNWNRTDSNLDQSWNLSLVGDWNNFTENASVQTRTHGPTHEILTAAGQAVQHDTKGNQTLLPASLRVSPSSSSLSLHWDFENKLLGGDTDNDGTDDVTYQLDALGRRVARDDGTTVSVYVQNGQQTIADYTSGAVPGSPTYTYAYASYIDEPVMRGGTGGLRYYHRNQQYSITALTDGGGTVKERYAYDAYGTPTILDASGVVLSASAENNRILYTGREWDTVLGLYHYRARMYCPSSGRFVSRDPIGFEGNDANVYRYIGGTPLVLSDPYGLCAAEACPERKTQMVSQTPASGVDNGQIKLTTTIPFEAGPCGGFMWGITWEWDPTKTPNRRMIMGGPVYIVQHIKKTMKVFNCDGSVVFDDNTTQFWEAWQIDDGSDIPTTRTNDESGNPVDDLYFQNPQGQNKETGRIVKCTIGEYTQTGTYGYVYGTIPQPPFQANARPDLAGPLPITLSKPQGINLIGKTSHSIKVKWDCCPDNEPFDPFAL</sequence>
<dbReference type="PANTHER" id="PTHR32305">
    <property type="match status" value="1"/>
</dbReference>
<dbReference type="InterPro" id="IPR050708">
    <property type="entry name" value="T6SS_VgrG/RHS"/>
</dbReference>
<dbReference type="AlphaFoldDB" id="A0A5C5YLH3"/>
<gene>
    <name evidence="2" type="primary">wapA_8</name>
    <name evidence="2" type="ORF">CA13_73170</name>
</gene>
<dbReference type="Proteomes" id="UP000315010">
    <property type="component" value="Unassembled WGS sequence"/>
</dbReference>
<dbReference type="EMBL" id="SJPJ01000003">
    <property type="protein sequence ID" value="TWT75744.1"/>
    <property type="molecule type" value="Genomic_DNA"/>
</dbReference>
<evidence type="ECO:0000313" key="3">
    <source>
        <dbReference type="Proteomes" id="UP000315010"/>
    </source>
</evidence>
<dbReference type="Gene3D" id="2.180.10.10">
    <property type="entry name" value="RHS repeat-associated core"/>
    <property type="match status" value="1"/>
</dbReference>
<evidence type="ECO:0000256" key="1">
    <source>
        <dbReference type="SAM" id="MobiDB-lite"/>
    </source>
</evidence>
<name>A0A5C5YLH3_9BACT</name>
<comment type="caution">
    <text evidence="2">The sequence shown here is derived from an EMBL/GenBank/DDBJ whole genome shotgun (WGS) entry which is preliminary data.</text>
</comment>
<keyword evidence="2" id="KW-0378">Hydrolase</keyword>
<dbReference type="GO" id="GO:0016787">
    <property type="term" value="F:hydrolase activity"/>
    <property type="evidence" value="ECO:0007669"/>
    <property type="project" value="UniProtKB-KW"/>
</dbReference>
<proteinExistence type="predicted"/>
<feature type="region of interest" description="Disordered" evidence="1">
    <location>
        <begin position="442"/>
        <end position="465"/>
    </location>
</feature>